<sequence>MLSRQVDGAQNLFTLIKFAIPKYKRTNGRLISIEFDPEIAESGALDNFDRLDLYAPHVHRLGVFGRKYRPYSLVNFNVLCSQLDKRGSRSLLPNLHQFDLSSVQNPSRLISQVQCIDVFGTDTVHEVIMRPGGLSSLGLTISHQEAVTITNALGLNCPNLRMLCLYPRDDVKPSLEPEGLGYEGWRPNLKKFTKLRDLSLTNGCLNKHSLLALGKLPKLRVLDFTYGDFVAVEDSSTVNAALSSTAFSNLRALSLNVRLADQIYILELQKMIKGINKLNICLRLSMGFEDDTFGFEASKILVERRLLPLFANMPNLGSLTIKAWSPCKDADLPVEFPEFLDAISRPPLVDVHLDGVHFRSSALERNLGTVWPQLRRLSLPAQDASLQELACFATIPNLCYLKVKLNLTTTFTPTNIIRSERAPLTFLKSSPQGKISAELEVIKHNARVLLSLWPKMSRIALSKHDDNNPSVDAFRTLCTLLSSPSMLETETKP</sequence>
<dbReference type="SUPFAM" id="SSF52047">
    <property type="entry name" value="RNI-like"/>
    <property type="match status" value="1"/>
</dbReference>
<reference evidence="1 2" key="1">
    <citation type="journal article" date="2019" name="Fungal Biol. Biotechnol.">
        <title>Draft genome sequence of fastidious pathogen Ceratobasidium theobromae, which causes vascular-streak dieback in Theobroma cacao.</title>
        <authorList>
            <person name="Ali S.S."/>
            <person name="Asman A."/>
            <person name="Shao J."/>
            <person name="Firmansyah A.P."/>
            <person name="Susilo A.W."/>
            <person name="Rosmana A."/>
            <person name="McMahon P."/>
            <person name="Junaid M."/>
            <person name="Guest D."/>
            <person name="Kheng T.Y."/>
            <person name="Meinhardt L.W."/>
            <person name="Bailey B.A."/>
        </authorList>
    </citation>
    <scope>NUCLEOTIDE SEQUENCE [LARGE SCALE GENOMIC DNA]</scope>
    <source>
        <strain evidence="1 2">CT2</strain>
    </source>
</reference>
<dbReference type="OrthoDB" id="3149243at2759"/>
<protein>
    <submittedName>
        <fullName evidence="1">Uncharacterized protein</fullName>
    </submittedName>
</protein>
<dbReference type="EMBL" id="SSOP01000084">
    <property type="protein sequence ID" value="KAB5591892.1"/>
    <property type="molecule type" value="Genomic_DNA"/>
</dbReference>
<dbReference type="AlphaFoldDB" id="A0A5N5QJG8"/>
<gene>
    <name evidence="1" type="ORF">CTheo_4680</name>
</gene>
<name>A0A5N5QJG8_9AGAM</name>
<keyword evidence="2" id="KW-1185">Reference proteome</keyword>
<evidence type="ECO:0000313" key="2">
    <source>
        <dbReference type="Proteomes" id="UP000383932"/>
    </source>
</evidence>
<dbReference type="Gene3D" id="3.80.10.10">
    <property type="entry name" value="Ribonuclease Inhibitor"/>
    <property type="match status" value="1"/>
</dbReference>
<organism evidence="1 2">
    <name type="scientific">Ceratobasidium theobromae</name>
    <dbReference type="NCBI Taxonomy" id="1582974"/>
    <lineage>
        <taxon>Eukaryota</taxon>
        <taxon>Fungi</taxon>
        <taxon>Dikarya</taxon>
        <taxon>Basidiomycota</taxon>
        <taxon>Agaricomycotina</taxon>
        <taxon>Agaricomycetes</taxon>
        <taxon>Cantharellales</taxon>
        <taxon>Ceratobasidiaceae</taxon>
        <taxon>Ceratobasidium</taxon>
    </lineage>
</organism>
<dbReference type="InterPro" id="IPR032675">
    <property type="entry name" value="LRR_dom_sf"/>
</dbReference>
<comment type="caution">
    <text evidence="1">The sequence shown here is derived from an EMBL/GenBank/DDBJ whole genome shotgun (WGS) entry which is preliminary data.</text>
</comment>
<accession>A0A5N5QJG8</accession>
<proteinExistence type="predicted"/>
<evidence type="ECO:0000313" key="1">
    <source>
        <dbReference type="EMBL" id="KAB5591892.1"/>
    </source>
</evidence>
<dbReference type="Proteomes" id="UP000383932">
    <property type="component" value="Unassembled WGS sequence"/>
</dbReference>